<accession>A0ABV2LY72</accession>
<dbReference type="RefSeq" id="WP_354509764.1">
    <property type="nucleotide sequence ID" value="NZ_JBEPMO010000013.1"/>
</dbReference>
<dbReference type="EMBL" id="JBEPMO010000013">
    <property type="protein sequence ID" value="MET3732497.1"/>
    <property type="molecule type" value="Genomic_DNA"/>
</dbReference>
<feature type="domain" description="GmrSD restriction endonucleases N-terminal" evidence="1">
    <location>
        <begin position="16"/>
        <end position="221"/>
    </location>
</feature>
<gene>
    <name evidence="2" type="ORF">ABID46_002086</name>
</gene>
<organism evidence="2 3">
    <name type="scientific">Moheibacter stercoris</name>
    <dbReference type="NCBI Taxonomy" id="1628251"/>
    <lineage>
        <taxon>Bacteria</taxon>
        <taxon>Pseudomonadati</taxon>
        <taxon>Bacteroidota</taxon>
        <taxon>Flavobacteriia</taxon>
        <taxon>Flavobacteriales</taxon>
        <taxon>Weeksellaceae</taxon>
        <taxon>Moheibacter</taxon>
    </lineage>
</organism>
<dbReference type="Pfam" id="PF03235">
    <property type="entry name" value="GmrSD_N"/>
    <property type="match status" value="1"/>
</dbReference>
<reference evidence="2 3" key="1">
    <citation type="submission" date="2024-06" db="EMBL/GenBank/DDBJ databases">
        <title>Genomic Encyclopedia of Type Strains, Phase IV (KMG-IV): sequencing the most valuable type-strain genomes for metagenomic binning, comparative biology and taxonomic classification.</title>
        <authorList>
            <person name="Goeker M."/>
        </authorList>
    </citation>
    <scope>NUCLEOTIDE SEQUENCE [LARGE SCALE GENOMIC DNA]</scope>
    <source>
        <strain evidence="2 3">DSM 29388</strain>
    </source>
</reference>
<sequence>MAELIYSTKEVYTTYLKDRKYKIPEYQRGYKWNEKQICQLILDINSFETDDKEDLFYCLQNITLYPSVADKNILHVVDGQQRLTTTYLLFCYLGMQDYLEDKFIYAVRESSNVFMQKIQNESKEFILSILQSENFDSFCSDFEALDFDHQDIYYMYSAICTIDKTIKEHHINLDRFREKFVQNVKFIVNEIHSNIKEQELFMNLNTGKVPLDGADLVRAIIITRVAKEEMISFNQDSIKDIVRMNEKRTRIGWELDQLNQWWSSKDVKNFYKPFAKLELDSQETIEFNEDINPINILYKLWASTKADVLKLKLFENTSISALVLYKELIILHRTLVDWFSDRAIYHYLGYLANNQRNFNFKKYYDLWNENESNRESFKTQLRKDIEKIVFRSENKGEPGFSYWSEQILNYEGENKTNWYESNRLEEFLVLLDVIEISSNENYRFLSPNHFKKNKEDKEHIYPCTPKNIKELENSTNDFQAIEQYLIKLDKRDLFPYQEKEWKKKSDLEKEEILKELESKIHQLTPINAIGNLVLLHYSINRGFGNDYYIDKRASVINNVQNGEYVRQHTLNLFVKGRTEVINLNEWTFKDVENNCKSIEESLRVFFGIKKEEYEEPAA</sequence>
<keyword evidence="3" id="KW-1185">Reference proteome</keyword>
<protein>
    <submittedName>
        <fullName evidence="2">Uncharacterized protein with ParB-like and HNH nuclease domain</fullName>
    </submittedName>
</protein>
<evidence type="ECO:0000313" key="2">
    <source>
        <dbReference type="EMBL" id="MET3732497.1"/>
    </source>
</evidence>
<dbReference type="InterPro" id="IPR004919">
    <property type="entry name" value="GmrSD_N"/>
</dbReference>
<evidence type="ECO:0000259" key="1">
    <source>
        <dbReference type="Pfam" id="PF03235"/>
    </source>
</evidence>
<proteinExistence type="predicted"/>
<dbReference type="Proteomes" id="UP001549146">
    <property type="component" value="Unassembled WGS sequence"/>
</dbReference>
<name>A0ABV2LY72_9FLAO</name>
<dbReference type="PANTHER" id="PTHR35149:SF1">
    <property type="entry name" value="DUF5655 DOMAIN-CONTAINING PROTEIN"/>
    <property type="match status" value="1"/>
</dbReference>
<comment type="caution">
    <text evidence="2">The sequence shown here is derived from an EMBL/GenBank/DDBJ whole genome shotgun (WGS) entry which is preliminary data.</text>
</comment>
<dbReference type="PANTHER" id="PTHR35149">
    <property type="entry name" value="SLL5132 PROTEIN"/>
    <property type="match status" value="1"/>
</dbReference>
<evidence type="ECO:0000313" key="3">
    <source>
        <dbReference type="Proteomes" id="UP001549146"/>
    </source>
</evidence>